<dbReference type="AlphaFoldDB" id="A0A5K1UIJ4"/>
<reference evidence="1 2" key="1">
    <citation type="submission" date="2016-05" db="EMBL/GenBank/DDBJ databases">
        <title>First whole genome sequencing of Entamoeba histolytica HM1:IMSS-clone-6.</title>
        <authorList>
            <person name="Mukherjee Avik.K."/>
            <person name="Izumyama S."/>
            <person name="Nakada-Tsukui K."/>
            <person name="Nozaki T."/>
        </authorList>
    </citation>
    <scope>NUCLEOTIDE SEQUENCE [LARGE SCALE GENOMIC DNA]</scope>
    <source>
        <strain evidence="1 2">HM1:IMSS clone 6</strain>
    </source>
</reference>
<dbReference type="VEuPathDB" id="AmoebaDB:EHI7A_186450"/>
<dbReference type="Proteomes" id="UP000078387">
    <property type="component" value="Unassembled WGS sequence"/>
</dbReference>
<sequence length="106" mass="12373">MQTTLFKPVVPISCIQLPLVDYSQRIPLSIPESCEYVIDRDTVTPKLPRENLCTYFCDEPKKLSLTSKNIRSTHFNEITDNDRNVRVFDWINTIQPNSPYPFPCCY</sequence>
<evidence type="ECO:0000313" key="1">
    <source>
        <dbReference type="EMBL" id="GAT98375.1"/>
    </source>
</evidence>
<organism evidence="1 2">
    <name type="scientific">Entamoeba histolytica</name>
    <dbReference type="NCBI Taxonomy" id="5759"/>
    <lineage>
        <taxon>Eukaryota</taxon>
        <taxon>Amoebozoa</taxon>
        <taxon>Evosea</taxon>
        <taxon>Archamoebae</taxon>
        <taxon>Mastigamoebida</taxon>
        <taxon>Entamoebidae</taxon>
        <taxon>Entamoeba</taxon>
    </lineage>
</organism>
<name>A0A5K1UIJ4_ENTHI</name>
<protein>
    <submittedName>
        <fullName evidence="1">Uncharacterized protein</fullName>
    </submittedName>
</protein>
<gene>
    <name evidence="1" type="ORF">CL6EHI_022290</name>
</gene>
<dbReference type="OMA" id="NTHFEPE"/>
<dbReference type="VEuPathDB" id="AmoebaDB:EHI_022290"/>
<evidence type="ECO:0000313" key="2">
    <source>
        <dbReference type="Proteomes" id="UP000078387"/>
    </source>
</evidence>
<accession>A0A5K1UIJ4</accession>
<dbReference type="VEuPathDB" id="AmoebaDB:KM1_284140"/>
<proteinExistence type="predicted"/>
<dbReference type="EMBL" id="BDEQ01000001">
    <property type="protein sequence ID" value="GAT98375.1"/>
    <property type="molecule type" value="Genomic_DNA"/>
</dbReference>
<dbReference type="VEuPathDB" id="AmoebaDB:EHI8A_216230"/>
<dbReference type="VEuPathDB" id="AmoebaDB:EHI5A_210070"/>
<comment type="caution">
    <text evidence="1">The sequence shown here is derived from an EMBL/GenBank/DDBJ whole genome shotgun (WGS) entry which is preliminary data.</text>
</comment>